<name>A0A0F9VTW3_9ZZZZ</name>
<organism evidence="1">
    <name type="scientific">marine sediment metagenome</name>
    <dbReference type="NCBI Taxonomy" id="412755"/>
    <lineage>
        <taxon>unclassified sequences</taxon>
        <taxon>metagenomes</taxon>
        <taxon>ecological metagenomes</taxon>
    </lineage>
</organism>
<reference evidence="1" key="1">
    <citation type="journal article" date="2015" name="Nature">
        <title>Complex archaea that bridge the gap between prokaryotes and eukaryotes.</title>
        <authorList>
            <person name="Spang A."/>
            <person name="Saw J.H."/>
            <person name="Jorgensen S.L."/>
            <person name="Zaremba-Niedzwiedzka K."/>
            <person name="Martijn J."/>
            <person name="Lind A.E."/>
            <person name="van Eijk R."/>
            <person name="Schleper C."/>
            <person name="Guy L."/>
            <person name="Ettema T.J."/>
        </authorList>
    </citation>
    <scope>NUCLEOTIDE SEQUENCE</scope>
</reference>
<evidence type="ECO:0000313" key="1">
    <source>
        <dbReference type="EMBL" id="KKO08561.1"/>
    </source>
</evidence>
<dbReference type="AlphaFoldDB" id="A0A0F9VTW3"/>
<gene>
    <name evidence="1" type="ORF">LCGC14_0045010</name>
</gene>
<dbReference type="EMBL" id="LAZR01000009">
    <property type="protein sequence ID" value="KKO08561.1"/>
    <property type="molecule type" value="Genomic_DNA"/>
</dbReference>
<proteinExistence type="predicted"/>
<comment type="caution">
    <text evidence="1">The sequence shown here is derived from an EMBL/GenBank/DDBJ whole genome shotgun (WGS) entry which is preliminary data.</text>
</comment>
<protein>
    <submittedName>
        <fullName evidence="1">Uncharacterized protein</fullName>
    </submittedName>
</protein>
<accession>A0A0F9VTW3</accession>
<sequence length="115" mass="12942">MSDASNKTQEASIWVVAYNHDYNEYSRAFNDPRLAAIDIAREFNITAVISRAGATEAFWDRINEEYEANSWKGLTVHSLNPESLEMVKSAPEEMQFSLEELSEADPDFAITPPAP</sequence>